<proteinExistence type="predicted"/>
<evidence type="ECO:0000313" key="1">
    <source>
        <dbReference type="EMBL" id="KAH7861083.1"/>
    </source>
</evidence>
<reference evidence="1 2" key="1">
    <citation type="journal article" date="2021" name="Hortic Res">
        <title>High-quality reference genome and annotation aids understanding of berry development for evergreen blueberry (Vaccinium darrowii).</title>
        <authorList>
            <person name="Yu J."/>
            <person name="Hulse-Kemp A.M."/>
            <person name="Babiker E."/>
            <person name="Staton M."/>
        </authorList>
    </citation>
    <scope>NUCLEOTIDE SEQUENCE [LARGE SCALE GENOMIC DNA]</scope>
    <source>
        <strain evidence="2">cv. NJ 8807/NJ 8810</strain>
        <tissue evidence="1">Young leaf</tissue>
    </source>
</reference>
<dbReference type="EMBL" id="CM037154">
    <property type="protein sequence ID" value="KAH7861083.1"/>
    <property type="molecule type" value="Genomic_DNA"/>
</dbReference>
<accession>A0ACB7Z5D7</accession>
<name>A0ACB7Z5D7_9ERIC</name>
<keyword evidence="2" id="KW-1185">Reference proteome</keyword>
<organism evidence="1 2">
    <name type="scientific">Vaccinium darrowii</name>
    <dbReference type="NCBI Taxonomy" id="229202"/>
    <lineage>
        <taxon>Eukaryota</taxon>
        <taxon>Viridiplantae</taxon>
        <taxon>Streptophyta</taxon>
        <taxon>Embryophyta</taxon>
        <taxon>Tracheophyta</taxon>
        <taxon>Spermatophyta</taxon>
        <taxon>Magnoliopsida</taxon>
        <taxon>eudicotyledons</taxon>
        <taxon>Gunneridae</taxon>
        <taxon>Pentapetalae</taxon>
        <taxon>asterids</taxon>
        <taxon>Ericales</taxon>
        <taxon>Ericaceae</taxon>
        <taxon>Vaccinioideae</taxon>
        <taxon>Vaccinieae</taxon>
        <taxon>Vaccinium</taxon>
    </lineage>
</organism>
<gene>
    <name evidence="1" type="ORF">Vadar_021516</name>
</gene>
<comment type="caution">
    <text evidence="1">The sequence shown here is derived from an EMBL/GenBank/DDBJ whole genome shotgun (WGS) entry which is preliminary data.</text>
</comment>
<dbReference type="Proteomes" id="UP000828048">
    <property type="component" value="Chromosome 4"/>
</dbReference>
<evidence type="ECO:0000313" key="2">
    <source>
        <dbReference type="Proteomes" id="UP000828048"/>
    </source>
</evidence>
<protein>
    <submittedName>
        <fullName evidence="1">Uncharacterized protein</fullName>
    </submittedName>
</protein>
<sequence length="716" mass="80342">MDWRLCLVVVVVAVVGGESSVGGENVTYDGRSLIIAGERKLLFSGSIHYPRSTPEMWPSLIAKAKEGGLDVIQTYVFWNLHEPQPGQYDFSGRYDLVKFIKEIHAQGLYACLRIGPFIESEWTYGGFPFWLHDIPGIIYRSDNEPFKYYMQNFTTKIVNLMKSEGLYASQGGPIILSQIENEYQNIEAAFNEKGPPYVRWAAAMAVGLETGVPWIMCKQRDAPDPVINTCNGMRCGETFEGPNSPNKPSLWTENWTSFYQVFGGEPYIRSAEDIAFHVALFIAKNGSYVNYYMYHGGTNFGRTGAAYVTTSYYDQAPLDEYGLIRQPKWGHLKQLHKVLKICSLILLQGVETNFSIGQLQEAYVFQEDSGGCVAFLVNNNGKDSATVQFHNASFELLPKSISILPDCQNVVFSTATVETGYKERTTTLNRMLDSADGWQEFKDVIPNFSDTPIKSNMLLEHMNVTKDESDYLWYAFSFQQNTTCANPVLHIESLGHLVHAFAGEAYFGVAHGSHDVKGLTFESPIQLNDDVTNISILSVMVGLPDSGAYLERRFAGLTYVKIQCSEGITYNLTDHEWGYQVGLLGEKLRVYDEQPMSGEVKWSETRISTVQPLTWYKITFDAPIGDDPVALNLSTMGKGEAWVNGQSIGRYWISFHTSKGIPSQTLYVRYHVPRSFLIPSANLLILFEEVGGDPLHISLDTIIVDSVQIHYGHLPQ</sequence>